<evidence type="ECO:0000256" key="5">
    <source>
        <dbReference type="ARBA" id="ARBA00011903"/>
    </source>
</evidence>
<dbReference type="PANTHER" id="PTHR32309:SF13">
    <property type="entry name" value="FERRIC ENTEROBACTIN TRANSPORT PROTEIN FEPE"/>
    <property type="match status" value="1"/>
</dbReference>
<evidence type="ECO:0000256" key="8">
    <source>
        <dbReference type="ARBA" id="ARBA00022679"/>
    </source>
</evidence>
<dbReference type="EC" id="2.7.10.2" evidence="5"/>
<evidence type="ECO:0000256" key="6">
    <source>
        <dbReference type="ARBA" id="ARBA00022475"/>
    </source>
</evidence>
<evidence type="ECO:0000256" key="16">
    <source>
        <dbReference type="ARBA" id="ARBA00051245"/>
    </source>
</evidence>
<evidence type="ECO:0000313" key="21">
    <source>
        <dbReference type="EMBL" id="MFC5061603.1"/>
    </source>
</evidence>
<dbReference type="InterPro" id="IPR003856">
    <property type="entry name" value="LPS_length_determ_N"/>
</dbReference>
<keyword evidence="11" id="KW-0418">Kinase</keyword>
<dbReference type="EMBL" id="JBHSIV010000004">
    <property type="protein sequence ID" value="MFC5061603.1"/>
    <property type="molecule type" value="Genomic_DNA"/>
</dbReference>
<evidence type="ECO:0000256" key="9">
    <source>
        <dbReference type="ARBA" id="ARBA00022692"/>
    </source>
</evidence>
<protein>
    <recommendedName>
        <fullName evidence="5">non-specific protein-tyrosine kinase</fullName>
        <ecNumber evidence="5">2.7.10.2</ecNumber>
    </recommendedName>
</protein>
<reference evidence="22" key="1">
    <citation type="journal article" date="2019" name="Int. J. Syst. Evol. Microbiol.">
        <title>The Global Catalogue of Microorganisms (GCM) 10K type strain sequencing project: providing services to taxonomists for standard genome sequencing and annotation.</title>
        <authorList>
            <consortium name="The Broad Institute Genomics Platform"/>
            <consortium name="The Broad Institute Genome Sequencing Center for Infectious Disease"/>
            <person name="Wu L."/>
            <person name="Ma J."/>
        </authorList>
    </citation>
    <scope>NUCLEOTIDE SEQUENCE [LARGE SCALE GENOMIC DNA]</scope>
    <source>
        <strain evidence="22">CGMCC 4.7093</strain>
    </source>
</reference>
<keyword evidence="13 18" id="KW-1133">Transmembrane helix</keyword>
<keyword evidence="6" id="KW-1003">Cell membrane</keyword>
<evidence type="ECO:0000256" key="1">
    <source>
        <dbReference type="ARBA" id="ARBA00004429"/>
    </source>
</evidence>
<dbReference type="InterPro" id="IPR027417">
    <property type="entry name" value="P-loop_NTPase"/>
</dbReference>
<dbReference type="Proteomes" id="UP001595947">
    <property type="component" value="Unassembled WGS sequence"/>
</dbReference>
<comment type="catalytic activity">
    <reaction evidence="16">
        <text>L-tyrosyl-[protein] + ATP = O-phospho-L-tyrosyl-[protein] + ADP + H(+)</text>
        <dbReference type="Rhea" id="RHEA:10596"/>
        <dbReference type="Rhea" id="RHEA-COMP:10136"/>
        <dbReference type="Rhea" id="RHEA-COMP:20101"/>
        <dbReference type="ChEBI" id="CHEBI:15378"/>
        <dbReference type="ChEBI" id="CHEBI:30616"/>
        <dbReference type="ChEBI" id="CHEBI:46858"/>
        <dbReference type="ChEBI" id="CHEBI:61978"/>
        <dbReference type="ChEBI" id="CHEBI:456216"/>
        <dbReference type="EC" id="2.7.10.2"/>
    </reaction>
</comment>
<evidence type="ECO:0000256" key="12">
    <source>
        <dbReference type="ARBA" id="ARBA00022840"/>
    </source>
</evidence>
<dbReference type="InterPro" id="IPR005702">
    <property type="entry name" value="Wzc-like_C"/>
</dbReference>
<evidence type="ECO:0000256" key="4">
    <source>
        <dbReference type="ARBA" id="ARBA00008883"/>
    </source>
</evidence>
<organism evidence="21 22">
    <name type="scientific">Actinomycetospora atypica</name>
    <dbReference type="NCBI Taxonomy" id="1290095"/>
    <lineage>
        <taxon>Bacteria</taxon>
        <taxon>Bacillati</taxon>
        <taxon>Actinomycetota</taxon>
        <taxon>Actinomycetes</taxon>
        <taxon>Pseudonocardiales</taxon>
        <taxon>Pseudonocardiaceae</taxon>
        <taxon>Actinomycetospora</taxon>
    </lineage>
</organism>
<comment type="similarity">
    <text evidence="3">Belongs to the CpsD/CapB family.</text>
</comment>
<evidence type="ECO:0000256" key="17">
    <source>
        <dbReference type="SAM" id="MobiDB-lite"/>
    </source>
</evidence>
<evidence type="ECO:0000256" key="15">
    <source>
        <dbReference type="ARBA" id="ARBA00023137"/>
    </source>
</evidence>
<dbReference type="GO" id="GO:0004715">
    <property type="term" value="F:non-membrane spanning protein tyrosine kinase activity"/>
    <property type="evidence" value="ECO:0007669"/>
    <property type="project" value="UniProtKB-EC"/>
</dbReference>
<keyword evidence="22" id="KW-1185">Reference proteome</keyword>
<dbReference type="Gene3D" id="3.40.50.300">
    <property type="entry name" value="P-loop containing nucleotide triphosphate hydrolases"/>
    <property type="match status" value="1"/>
</dbReference>
<dbReference type="SUPFAM" id="SSF52540">
    <property type="entry name" value="P-loop containing nucleoside triphosphate hydrolases"/>
    <property type="match status" value="1"/>
</dbReference>
<keyword evidence="14 18" id="KW-0472">Membrane</keyword>
<evidence type="ECO:0000256" key="13">
    <source>
        <dbReference type="ARBA" id="ARBA00022989"/>
    </source>
</evidence>
<dbReference type="PANTHER" id="PTHR32309">
    <property type="entry name" value="TYROSINE-PROTEIN KINASE"/>
    <property type="match status" value="1"/>
</dbReference>
<dbReference type="InterPro" id="IPR025669">
    <property type="entry name" value="AAA_dom"/>
</dbReference>
<evidence type="ECO:0000259" key="19">
    <source>
        <dbReference type="Pfam" id="PF02706"/>
    </source>
</evidence>
<dbReference type="CDD" id="cd05387">
    <property type="entry name" value="BY-kinase"/>
    <property type="match status" value="1"/>
</dbReference>
<comment type="similarity">
    <text evidence="2">Belongs to the CpsC/CapA family.</text>
</comment>
<name>A0ABV9YHU2_9PSEU</name>
<keyword evidence="15" id="KW-0829">Tyrosine-protein kinase</keyword>
<sequence length="529" mass="55194">MSAQEHLRVLRERWLTVVAVVVLAMGLGVAYLALRPPVYTAALQMYVSSPAAGNSDSASLSGAQLAQDRVKSYQELVTSPRVLTAAIAATRLPLTVTELRGKMDATVTDGSVVMVVNVSDASPETAAAIANAVGNAMTATVDSLERPTVPGPVTAPVMTVRAVEPAPVPEDQSSAGPKRVLGIAFLLGLATGVAAAISRNAADNSVRAPEQLAEIVDAPNLGQITVESNLTKRPLIVIDEPNSATAEDFRRLRTNLQFIEADKDHKVLAVCSALPAEGKTTTAVNLALALAAAGHRVLLIDADLRRPAIAERFVLDNSAGLTNVLAGAIGLFQAVQNVPAVKLDVLTSGTIPPNPSELLASAQNARVIEESRARYDVVLIDTPPLLPVSDAAALAPATDASVLVCRANRTSSVEARRAAEALRSVSSKVGGVVLVGGDRSGRRLGSYSYAASSQASVPVSPVLPNATPSEAPPFEQEHDGRPTLGSKPDEAHRRPRPRPRPQPVGQRSANGRHLDAGTEQIAGRWNGHG</sequence>
<evidence type="ECO:0000256" key="18">
    <source>
        <dbReference type="SAM" id="Phobius"/>
    </source>
</evidence>
<evidence type="ECO:0000256" key="11">
    <source>
        <dbReference type="ARBA" id="ARBA00022777"/>
    </source>
</evidence>
<keyword evidence="12" id="KW-0067">ATP-binding</keyword>
<evidence type="ECO:0000259" key="20">
    <source>
        <dbReference type="Pfam" id="PF13614"/>
    </source>
</evidence>
<evidence type="ECO:0000256" key="2">
    <source>
        <dbReference type="ARBA" id="ARBA00006683"/>
    </source>
</evidence>
<feature type="domain" description="Polysaccharide chain length determinant N-terminal" evidence="19">
    <location>
        <begin position="7"/>
        <end position="88"/>
    </location>
</feature>
<dbReference type="Pfam" id="PF13614">
    <property type="entry name" value="AAA_31"/>
    <property type="match status" value="1"/>
</dbReference>
<feature type="region of interest" description="Disordered" evidence="17">
    <location>
        <begin position="455"/>
        <end position="529"/>
    </location>
</feature>
<evidence type="ECO:0000313" key="22">
    <source>
        <dbReference type="Proteomes" id="UP001595947"/>
    </source>
</evidence>
<feature type="domain" description="AAA" evidence="20">
    <location>
        <begin position="277"/>
        <end position="404"/>
    </location>
</feature>
<accession>A0ABV9YHU2</accession>
<keyword evidence="8 21" id="KW-0808">Transferase</keyword>
<dbReference type="Pfam" id="PF02706">
    <property type="entry name" value="Wzz"/>
    <property type="match status" value="1"/>
</dbReference>
<dbReference type="InterPro" id="IPR050445">
    <property type="entry name" value="Bact_polysacc_biosynth/exp"/>
</dbReference>
<comment type="subcellular location">
    <subcellularLocation>
        <location evidence="1">Cell inner membrane</location>
        <topology evidence="1">Multi-pass membrane protein</topology>
    </subcellularLocation>
</comment>
<evidence type="ECO:0000256" key="10">
    <source>
        <dbReference type="ARBA" id="ARBA00022741"/>
    </source>
</evidence>
<feature type="compositionally biased region" description="Basic and acidic residues" evidence="17">
    <location>
        <begin position="475"/>
        <end position="492"/>
    </location>
</feature>
<keyword evidence="10" id="KW-0547">Nucleotide-binding</keyword>
<comment type="similarity">
    <text evidence="4">Belongs to the etk/wzc family.</text>
</comment>
<evidence type="ECO:0000256" key="7">
    <source>
        <dbReference type="ARBA" id="ARBA00022519"/>
    </source>
</evidence>
<dbReference type="NCBIfam" id="TIGR01007">
    <property type="entry name" value="eps_fam"/>
    <property type="match status" value="1"/>
</dbReference>
<evidence type="ECO:0000256" key="14">
    <source>
        <dbReference type="ARBA" id="ARBA00023136"/>
    </source>
</evidence>
<gene>
    <name evidence="21" type="ORF">ACFPBZ_05260</name>
</gene>
<keyword evidence="9 18" id="KW-0812">Transmembrane</keyword>
<keyword evidence="7" id="KW-0997">Cell inner membrane</keyword>
<comment type="caution">
    <text evidence="21">The sequence shown here is derived from an EMBL/GenBank/DDBJ whole genome shotgun (WGS) entry which is preliminary data.</text>
</comment>
<evidence type="ECO:0000256" key="3">
    <source>
        <dbReference type="ARBA" id="ARBA00007316"/>
    </source>
</evidence>
<proteinExistence type="inferred from homology"/>
<dbReference type="RefSeq" id="WP_378034954.1">
    <property type="nucleotide sequence ID" value="NZ_JBHSIV010000004.1"/>
</dbReference>
<feature type="transmembrane region" description="Helical" evidence="18">
    <location>
        <begin position="14"/>
        <end position="34"/>
    </location>
</feature>